<evidence type="ECO:0000313" key="5">
    <source>
        <dbReference type="EMBL" id="KAK8857715.1"/>
    </source>
</evidence>
<proteinExistence type="inferred from homology"/>
<dbReference type="InterPro" id="IPR013766">
    <property type="entry name" value="Thioredoxin_domain"/>
</dbReference>
<protein>
    <recommendedName>
        <fullName evidence="4">Thioredoxin domain-containing protein</fullName>
    </recommendedName>
</protein>
<feature type="domain" description="Thioredoxin" evidence="4">
    <location>
        <begin position="1"/>
        <end position="118"/>
    </location>
</feature>
<feature type="transmembrane region" description="Helical" evidence="3">
    <location>
        <begin position="356"/>
        <end position="379"/>
    </location>
</feature>
<organism evidence="5 6">
    <name type="scientific">Tritrichomonas musculus</name>
    <dbReference type="NCBI Taxonomy" id="1915356"/>
    <lineage>
        <taxon>Eukaryota</taxon>
        <taxon>Metamonada</taxon>
        <taxon>Parabasalia</taxon>
        <taxon>Tritrichomonadida</taxon>
        <taxon>Tritrichomonadidae</taxon>
        <taxon>Tritrichomonas</taxon>
    </lineage>
</organism>
<dbReference type="SUPFAM" id="SSF52833">
    <property type="entry name" value="Thioredoxin-like"/>
    <property type="match status" value="1"/>
</dbReference>
<evidence type="ECO:0000256" key="3">
    <source>
        <dbReference type="SAM" id="Phobius"/>
    </source>
</evidence>
<dbReference type="InterPro" id="IPR036249">
    <property type="entry name" value="Thioredoxin-like_sf"/>
</dbReference>
<dbReference type="Pfam" id="PF00085">
    <property type="entry name" value="Thioredoxin"/>
    <property type="match status" value="1"/>
</dbReference>
<evidence type="ECO:0000313" key="6">
    <source>
        <dbReference type="Proteomes" id="UP001470230"/>
    </source>
</evidence>
<dbReference type="PANTHER" id="PTHR45672:SF3">
    <property type="entry name" value="THIOREDOXIN DOMAIN-CONTAINING PROTEIN 5"/>
    <property type="match status" value="1"/>
</dbReference>
<dbReference type="EMBL" id="JAPFFF010000020">
    <property type="protein sequence ID" value="KAK8857715.1"/>
    <property type="molecule type" value="Genomic_DNA"/>
</dbReference>
<keyword evidence="2" id="KW-0732">Signal</keyword>
<dbReference type="PROSITE" id="PS00194">
    <property type="entry name" value="THIOREDOXIN_1"/>
    <property type="match status" value="1"/>
</dbReference>
<comment type="similarity">
    <text evidence="1">Belongs to the protein disulfide isomerase family.</text>
</comment>
<keyword evidence="3" id="KW-0472">Membrane</keyword>
<dbReference type="CDD" id="cd02961">
    <property type="entry name" value="PDI_a_family"/>
    <property type="match status" value="1"/>
</dbReference>
<dbReference type="Proteomes" id="UP001470230">
    <property type="component" value="Unassembled WGS sequence"/>
</dbReference>
<dbReference type="InterPro" id="IPR017937">
    <property type="entry name" value="Thioredoxin_CS"/>
</dbReference>
<accession>A0ABR2I5N6</accession>
<evidence type="ECO:0000256" key="2">
    <source>
        <dbReference type="ARBA" id="ARBA00022729"/>
    </source>
</evidence>
<dbReference type="PROSITE" id="PS51352">
    <property type="entry name" value="THIOREDOXIN_2"/>
    <property type="match status" value="1"/>
</dbReference>
<evidence type="ECO:0000259" key="4">
    <source>
        <dbReference type="PROSITE" id="PS51352"/>
    </source>
</evidence>
<keyword evidence="3" id="KW-0812">Transmembrane</keyword>
<evidence type="ECO:0000256" key="1">
    <source>
        <dbReference type="ARBA" id="ARBA00006347"/>
    </source>
</evidence>
<dbReference type="Gene3D" id="3.40.30.10">
    <property type="entry name" value="Glutaredoxin"/>
    <property type="match status" value="1"/>
</dbReference>
<keyword evidence="6" id="KW-1185">Reference proteome</keyword>
<name>A0ABR2I5N6_9EUKA</name>
<dbReference type="PANTHER" id="PTHR45672">
    <property type="entry name" value="PROTEIN DISULFIDE-ISOMERASE C17H9.14C-RELATED"/>
    <property type="match status" value="1"/>
</dbReference>
<gene>
    <name evidence="5" type="ORF">M9Y10_016123</name>
</gene>
<reference evidence="5 6" key="1">
    <citation type="submission" date="2024-04" db="EMBL/GenBank/DDBJ databases">
        <title>Tritrichomonas musculus Genome.</title>
        <authorList>
            <person name="Alves-Ferreira E."/>
            <person name="Grigg M."/>
            <person name="Lorenzi H."/>
            <person name="Galac M."/>
        </authorList>
    </citation>
    <scope>NUCLEOTIDE SEQUENCE [LARGE SCALE GENOMIC DNA]</scope>
    <source>
        <strain evidence="5 6">EAF2021</strain>
    </source>
</reference>
<dbReference type="InterPro" id="IPR051063">
    <property type="entry name" value="PDI"/>
</dbReference>
<comment type="caution">
    <text evidence="5">The sequence shown here is derived from an EMBL/GenBank/DDBJ whole genome shotgun (WGS) entry which is preliminary data.</text>
</comment>
<sequence>MYSVLFSIFISIDITYGNWEKLEKNNTNPPLFIFCFASWCPHCHGLVAPFKNIQKKYEKSDQIITASLNCTFQQSLCSEFQVRSLPSFIFYYKSKIRSFLNPERNEKGLEYMVGKIINYYDHDTKLTNRLYKNNKADSNSPRFVCKINPNETELYLETLKIISDAKLIVNKTFFFDPDNEDLKKGNCKVFFSENNTKTMDQQVMGLSEFINENKIGYFSKTWDFDFISTLNKFFVLILPSNQESINQEITKEFSDYFAYGSIDPLGIDNVKKMFDVTISEGENKTIMIIIRIKTKNRKKIKYQIIEDPNREKLQLFIRHATVRGQIEWKKVNDKYTEDIFHDKKGISNFLNNKSGIVFLSATILLVASILIGYVVIHFIQNRINSKEE</sequence>
<keyword evidence="3" id="KW-1133">Transmembrane helix</keyword>